<evidence type="ECO:0000313" key="2">
    <source>
        <dbReference type="EnsemblMetazoa" id="PPA05941.1"/>
    </source>
</evidence>
<organism evidence="2 3">
    <name type="scientific">Pristionchus pacificus</name>
    <name type="common">Parasitic nematode worm</name>
    <dbReference type="NCBI Taxonomy" id="54126"/>
    <lineage>
        <taxon>Eukaryota</taxon>
        <taxon>Metazoa</taxon>
        <taxon>Ecdysozoa</taxon>
        <taxon>Nematoda</taxon>
        <taxon>Chromadorea</taxon>
        <taxon>Rhabditida</taxon>
        <taxon>Rhabditina</taxon>
        <taxon>Diplogasteromorpha</taxon>
        <taxon>Diplogasteroidea</taxon>
        <taxon>Neodiplogasteridae</taxon>
        <taxon>Pristionchus</taxon>
    </lineage>
</organism>
<sequence>MPIHSQPGGSNDNGAWMPRPDDSVDFPPGLEYLTLVDYIFVKQSHESWEVSLGVETRNKYVLTNAAGQQVYYAYEESDACARFCEGKDRGFILHVIDNSGREVMRIIREYNECAGCCGGSCAGSRSSFSHQVTVEAPPDNIIGTVCQCASSTMYSYEISDQDGKPVLLVDSPGFFNMAFGEAHTFSIKTNSGSDIGEIRKEWSGFLQELFTDADNFGVKFPLDLSVFVKATLIGATFLIDFVHFEDSEMALLQQPRANSRSGNWMPIAEGSSDIPRGLEYLTLIDHILKRESLEIVTGWETRNKYVILNGKGQKVYYAFEESDDCARQCCGSERGFVIHITDNTGREVMRVTREYQECAGCCAGACAEPGGAYSHQVKVEAPPGNTVHAQKNLIGIVSQCQSTTMYSYEIADRNRKIYYTVDLRSNVSQPVLKIDSPGLMDMTFASSKAFKVCTKSGTQIGEIRKKWGGFLKEIFSDADTFGVKFPLDLSVHVKATLIGATFLIDFVHFETDFPFHLSPALHYPSFPVPSITCGSLSFLMPEGEPYSHTSLGMAYQYQPGVPIPPGVPVPDGGNWMPRPAMGNDVPPGLEYLALVDHIFVKQKKELMEIALGWESNNKYVIMNGVGQQIYYAFEENDFCSRQFCGKNRGFIIHIVDNFQREVMRVSREFRCCSGCCWCAIPNSCCAHQITVEVPPGNVIGTVTQRTSACVPSYQIGDPNGTPVLKVDSPDCCVMSFGCGDKEFKLKTMSNEEIGGIRKKWAGFLQESFTDADNFGINFPMDLSVCMKATLIGATFLIDFVHFESAPHNNRRRRY</sequence>
<dbReference type="GO" id="GO:0017128">
    <property type="term" value="F:phospholipid scramblase activity"/>
    <property type="evidence" value="ECO:0000318"/>
    <property type="project" value="GO_Central"/>
</dbReference>
<accession>A0A2A6C2Q0</accession>
<evidence type="ECO:0000256" key="1">
    <source>
        <dbReference type="ARBA" id="ARBA00005350"/>
    </source>
</evidence>
<dbReference type="Pfam" id="PF03803">
    <property type="entry name" value="Scramblase"/>
    <property type="match status" value="3"/>
</dbReference>
<evidence type="ECO:0000313" key="3">
    <source>
        <dbReference type="Proteomes" id="UP000005239"/>
    </source>
</evidence>
<gene>
    <name evidence="2" type="primary">WBGene00095495</name>
</gene>
<comment type="similarity">
    <text evidence="1">Belongs to the phospholipid scramblase family.</text>
</comment>
<reference evidence="3" key="1">
    <citation type="journal article" date="2008" name="Nat. Genet.">
        <title>The Pristionchus pacificus genome provides a unique perspective on nematode lifestyle and parasitism.</title>
        <authorList>
            <person name="Dieterich C."/>
            <person name="Clifton S.W."/>
            <person name="Schuster L.N."/>
            <person name="Chinwalla A."/>
            <person name="Delehaunty K."/>
            <person name="Dinkelacker I."/>
            <person name="Fulton L."/>
            <person name="Fulton R."/>
            <person name="Godfrey J."/>
            <person name="Minx P."/>
            <person name="Mitreva M."/>
            <person name="Roeseler W."/>
            <person name="Tian H."/>
            <person name="Witte H."/>
            <person name="Yang S.P."/>
            <person name="Wilson R.K."/>
            <person name="Sommer R.J."/>
        </authorList>
    </citation>
    <scope>NUCLEOTIDE SEQUENCE [LARGE SCALE GENOMIC DNA]</scope>
    <source>
        <strain evidence="3">PS312</strain>
    </source>
</reference>
<dbReference type="GO" id="GO:0017121">
    <property type="term" value="P:plasma membrane phospholipid scrambling"/>
    <property type="evidence" value="ECO:0000318"/>
    <property type="project" value="GO_Central"/>
</dbReference>
<dbReference type="Proteomes" id="UP000005239">
    <property type="component" value="Unassembled WGS sequence"/>
</dbReference>
<keyword evidence="3" id="KW-1185">Reference proteome</keyword>
<dbReference type="AlphaFoldDB" id="A0A2A6C2Q0"/>
<dbReference type="PANTHER" id="PTHR23248">
    <property type="entry name" value="PHOSPHOLIPID SCRAMBLASE-RELATED"/>
    <property type="match status" value="1"/>
</dbReference>
<accession>A0A8R1U723</accession>
<proteinExistence type="inferred from homology"/>
<name>A0A2A6C2Q0_PRIPA</name>
<reference evidence="2" key="2">
    <citation type="submission" date="2022-06" db="UniProtKB">
        <authorList>
            <consortium name="EnsemblMetazoa"/>
        </authorList>
    </citation>
    <scope>IDENTIFICATION</scope>
    <source>
        <strain evidence="2">PS312</strain>
    </source>
</reference>
<dbReference type="GO" id="GO:0005886">
    <property type="term" value="C:plasma membrane"/>
    <property type="evidence" value="ECO:0000318"/>
    <property type="project" value="GO_Central"/>
</dbReference>
<dbReference type="EnsemblMetazoa" id="PPA05941.1">
    <property type="protein sequence ID" value="PPA05941.1"/>
    <property type="gene ID" value="WBGene00095495"/>
</dbReference>
<protein>
    <submittedName>
        <fullName evidence="2">Uncharacterized protein</fullName>
    </submittedName>
</protein>
<dbReference type="OrthoDB" id="5872820at2759"/>
<dbReference type="InterPro" id="IPR005552">
    <property type="entry name" value="Scramblase"/>
</dbReference>
<dbReference type="PANTHER" id="PTHR23248:SF63">
    <property type="entry name" value="PHOSPHOLIPID SCRAMBLASE"/>
    <property type="match status" value="1"/>
</dbReference>